<name>A0A0A9B2G9_ARUDO</name>
<dbReference type="AlphaFoldDB" id="A0A0A9B2G9"/>
<sequence>MLDKLCAIWQLYVQNILIRITEERKFQMLREKEKKKCPFFALQ</sequence>
<dbReference type="EMBL" id="GBRH01244383">
    <property type="protein sequence ID" value="JAD53512.1"/>
    <property type="molecule type" value="Transcribed_RNA"/>
</dbReference>
<organism evidence="1">
    <name type="scientific">Arundo donax</name>
    <name type="common">Giant reed</name>
    <name type="synonym">Donax arundinaceus</name>
    <dbReference type="NCBI Taxonomy" id="35708"/>
    <lineage>
        <taxon>Eukaryota</taxon>
        <taxon>Viridiplantae</taxon>
        <taxon>Streptophyta</taxon>
        <taxon>Embryophyta</taxon>
        <taxon>Tracheophyta</taxon>
        <taxon>Spermatophyta</taxon>
        <taxon>Magnoliopsida</taxon>
        <taxon>Liliopsida</taxon>
        <taxon>Poales</taxon>
        <taxon>Poaceae</taxon>
        <taxon>PACMAD clade</taxon>
        <taxon>Arundinoideae</taxon>
        <taxon>Arundineae</taxon>
        <taxon>Arundo</taxon>
    </lineage>
</organism>
<accession>A0A0A9B2G9</accession>
<reference evidence="1" key="2">
    <citation type="journal article" date="2015" name="Data Brief">
        <title>Shoot transcriptome of the giant reed, Arundo donax.</title>
        <authorList>
            <person name="Barrero R.A."/>
            <person name="Guerrero F.D."/>
            <person name="Moolhuijzen P."/>
            <person name="Goolsby J.A."/>
            <person name="Tidwell J."/>
            <person name="Bellgard S.E."/>
            <person name="Bellgard M.I."/>
        </authorList>
    </citation>
    <scope>NUCLEOTIDE SEQUENCE</scope>
    <source>
        <tissue evidence="1">Shoot tissue taken approximately 20 cm above the soil surface</tissue>
    </source>
</reference>
<proteinExistence type="predicted"/>
<evidence type="ECO:0000313" key="1">
    <source>
        <dbReference type="EMBL" id="JAD53512.1"/>
    </source>
</evidence>
<reference evidence="1" key="1">
    <citation type="submission" date="2014-09" db="EMBL/GenBank/DDBJ databases">
        <authorList>
            <person name="Magalhaes I.L.F."/>
            <person name="Oliveira U."/>
            <person name="Santos F.R."/>
            <person name="Vidigal T.H.D.A."/>
            <person name="Brescovit A.D."/>
            <person name="Santos A.J."/>
        </authorList>
    </citation>
    <scope>NUCLEOTIDE SEQUENCE</scope>
    <source>
        <tissue evidence="1">Shoot tissue taken approximately 20 cm above the soil surface</tissue>
    </source>
</reference>
<protein>
    <submittedName>
        <fullName evidence="1">Uncharacterized protein</fullName>
    </submittedName>
</protein>